<feature type="domain" description="Ig-like" evidence="10">
    <location>
        <begin position="249"/>
        <end position="331"/>
    </location>
</feature>
<reference evidence="11" key="1">
    <citation type="submission" date="2025-08" db="UniProtKB">
        <authorList>
            <consortium name="Ensembl"/>
        </authorList>
    </citation>
    <scope>IDENTIFICATION</scope>
</reference>
<dbReference type="InterPro" id="IPR007110">
    <property type="entry name" value="Ig-like_dom"/>
</dbReference>
<dbReference type="SUPFAM" id="SSF48726">
    <property type="entry name" value="Immunoglobulin"/>
    <property type="match status" value="3"/>
</dbReference>
<dbReference type="SMART" id="SM00409">
    <property type="entry name" value="IG"/>
    <property type="match status" value="3"/>
</dbReference>
<dbReference type="InterPro" id="IPR013783">
    <property type="entry name" value="Ig-like_fold"/>
</dbReference>
<evidence type="ECO:0000256" key="4">
    <source>
        <dbReference type="ARBA" id="ARBA00022989"/>
    </source>
</evidence>
<organism evidence="11 12">
    <name type="scientific">Periophthalmus magnuspinnatus</name>
    <dbReference type="NCBI Taxonomy" id="409849"/>
    <lineage>
        <taxon>Eukaryota</taxon>
        <taxon>Metazoa</taxon>
        <taxon>Chordata</taxon>
        <taxon>Craniata</taxon>
        <taxon>Vertebrata</taxon>
        <taxon>Euteleostomi</taxon>
        <taxon>Actinopterygii</taxon>
        <taxon>Neopterygii</taxon>
        <taxon>Teleostei</taxon>
        <taxon>Neoteleostei</taxon>
        <taxon>Acanthomorphata</taxon>
        <taxon>Gobiaria</taxon>
        <taxon>Gobiiformes</taxon>
        <taxon>Gobioidei</taxon>
        <taxon>Gobiidae</taxon>
        <taxon>Oxudercinae</taxon>
        <taxon>Periophthalmus</taxon>
    </lineage>
</organism>
<dbReference type="InterPro" id="IPR013106">
    <property type="entry name" value="Ig_V-set"/>
</dbReference>
<keyword evidence="8" id="KW-0393">Immunoglobulin domain</keyword>
<evidence type="ECO:0000313" key="12">
    <source>
        <dbReference type="Proteomes" id="UP000261520"/>
    </source>
</evidence>
<evidence type="ECO:0000256" key="8">
    <source>
        <dbReference type="ARBA" id="ARBA00023319"/>
    </source>
</evidence>
<dbReference type="STRING" id="409849.ENSPMGP00000029378"/>
<evidence type="ECO:0000256" key="3">
    <source>
        <dbReference type="ARBA" id="ARBA00022729"/>
    </source>
</evidence>
<dbReference type="PANTHER" id="PTHR46841:SF4">
    <property type="entry name" value="SC:D189"/>
    <property type="match status" value="1"/>
</dbReference>
<dbReference type="Ensembl" id="ENSPMGT00000031266.1">
    <property type="protein sequence ID" value="ENSPMGP00000029378.1"/>
    <property type="gene ID" value="ENSPMGG00000023633.1"/>
</dbReference>
<dbReference type="InterPro" id="IPR047164">
    <property type="entry name" value="OX2G-like"/>
</dbReference>
<feature type="transmembrane region" description="Helical" evidence="9">
    <location>
        <begin position="340"/>
        <end position="367"/>
    </location>
</feature>
<dbReference type="AlphaFoldDB" id="A0A3B4BHL0"/>
<keyword evidence="2 9" id="KW-0812">Transmembrane</keyword>
<keyword evidence="6" id="KW-1015">Disulfide bond</keyword>
<dbReference type="Pfam" id="PF08205">
    <property type="entry name" value="C2-set_2"/>
    <property type="match status" value="1"/>
</dbReference>
<dbReference type="Proteomes" id="UP000261520">
    <property type="component" value="Unplaced"/>
</dbReference>
<keyword evidence="12" id="KW-1185">Reference proteome</keyword>
<feature type="domain" description="Ig-like" evidence="10">
    <location>
        <begin position="126"/>
        <end position="242"/>
    </location>
</feature>
<protein>
    <recommendedName>
        <fullName evidence="10">Ig-like domain-containing protein</fullName>
    </recommendedName>
</protein>
<proteinExistence type="predicted"/>
<keyword evidence="5 9" id="KW-0472">Membrane</keyword>
<evidence type="ECO:0000256" key="1">
    <source>
        <dbReference type="ARBA" id="ARBA00004167"/>
    </source>
</evidence>
<dbReference type="GO" id="GO:0098632">
    <property type="term" value="F:cell-cell adhesion mediator activity"/>
    <property type="evidence" value="ECO:0007669"/>
    <property type="project" value="InterPro"/>
</dbReference>
<evidence type="ECO:0000256" key="9">
    <source>
        <dbReference type="SAM" id="Phobius"/>
    </source>
</evidence>
<feature type="domain" description="Ig-like" evidence="10">
    <location>
        <begin position="32"/>
        <end position="120"/>
    </location>
</feature>
<evidence type="ECO:0000313" key="11">
    <source>
        <dbReference type="Ensembl" id="ENSPMGP00000029378.1"/>
    </source>
</evidence>
<dbReference type="Gene3D" id="2.60.40.10">
    <property type="entry name" value="Immunoglobulins"/>
    <property type="match status" value="3"/>
</dbReference>
<keyword evidence="7" id="KW-0325">Glycoprotein</keyword>
<dbReference type="InterPro" id="IPR003599">
    <property type="entry name" value="Ig_sub"/>
</dbReference>
<reference evidence="11" key="2">
    <citation type="submission" date="2025-09" db="UniProtKB">
        <authorList>
            <consortium name="Ensembl"/>
        </authorList>
    </citation>
    <scope>IDENTIFICATION</scope>
</reference>
<evidence type="ECO:0000259" key="10">
    <source>
        <dbReference type="PROSITE" id="PS50835"/>
    </source>
</evidence>
<keyword evidence="3" id="KW-0732">Signal</keyword>
<evidence type="ECO:0000256" key="2">
    <source>
        <dbReference type="ARBA" id="ARBA00022692"/>
    </source>
</evidence>
<sequence>MCKCVSGYLIDKRNGSAFIKKSNMFLIRSFIPAVVTASPSPITQVGQSLNLSCSITTTTGDTIHQVRWLKDKSTLLAYQPGSPVHVSHQDPNILLSSAQHEASHITIKTVRPEDEGCFLCIFDVYPRGQQQGKACVKVTGKVIHQSNTTTIAGTLTTLPCSYTLPARVHQVLWRRINQSGHSTTLGSYSKLSLHRTDRVTLNKNLSHSQLSIQEATLEDESCYVCEFHTYPDGTKSATTCLTVDVLPTPKVNYETLPSGAVEANCSAQSKPSVHIEWDFGGDNRTLGLPVYSSRNHSDGTTTQTSTVLLKAASLSDVKCIVHHPRLEKPIVVSLTNDNSALIVLVAVCVVLVVLLLCLCFCLCKCFVCNKGKPNQF</sequence>
<dbReference type="PROSITE" id="PS50835">
    <property type="entry name" value="IG_LIKE"/>
    <property type="match status" value="3"/>
</dbReference>
<dbReference type="PANTHER" id="PTHR46841">
    <property type="entry name" value="OX-2 MEMBRANE GLYCOPROTEIN"/>
    <property type="match status" value="1"/>
</dbReference>
<dbReference type="GO" id="GO:0016020">
    <property type="term" value="C:membrane"/>
    <property type="evidence" value="ECO:0007669"/>
    <property type="project" value="UniProtKB-SubCell"/>
</dbReference>
<dbReference type="Pfam" id="PF07686">
    <property type="entry name" value="V-set"/>
    <property type="match status" value="2"/>
</dbReference>
<keyword evidence="4 9" id="KW-1133">Transmembrane helix</keyword>
<dbReference type="InterPro" id="IPR036179">
    <property type="entry name" value="Ig-like_dom_sf"/>
</dbReference>
<comment type="subcellular location">
    <subcellularLocation>
        <location evidence="1">Membrane</location>
        <topology evidence="1">Single-pass membrane protein</topology>
    </subcellularLocation>
</comment>
<accession>A0A3B4BHL0</accession>
<evidence type="ECO:0000256" key="7">
    <source>
        <dbReference type="ARBA" id="ARBA00023180"/>
    </source>
</evidence>
<evidence type="ECO:0000256" key="6">
    <source>
        <dbReference type="ARBA" id="ARBA00023157"/>
    </source>
</evidence>
<dbReference type="InterPro" id="IPR013162">
    <property type="entry name" value="CD80_C2-set"/>
</dbReference>
<evidence type="ECO:0000256" key="5">
    <source>
        <dbReference type="ARBA" id="ARBA00023136"/>
    </source>
</evidence>
<name>A0A3B4BHL0_9GOBI</name>